<keyword evidence="15" id="KW-1185">Reference proteome</keyword>
<dbReference type="PROSITE" id="PS00444">
    <property type="entry name" value="POLYPRENYL_SYNTHASE_2"/>
    <property type="match status" value="1"/>
</dbReference>
<accession>A0A7J8BDY4</accession>
<comment type="pathway">
    <text evidence="3">Isoprenoid biosynthesis; farnesyl diphosphate biosynthesis; farnesyl diphosphate from geranyl diphosphate and isopentenyl diphosphate: step 1/1.</text>
</comment>
<dbReference type="InterPro" id="IPR039702">
    <property type="entry name" value="FPS1-like"/>
</dbReference>
<dbReference type="GO" id="GO:0005737">
    <property type="term" value="C:cytoplasm"/>
    <property type="evidence" value="ECO:0007669"/>
    <property type="project" value="TreeGrafter"/>
</dbReference>
<evidence type="ECO:0000256" key="1">
    <source>
        <dbReference type="ARBA" id="ARBA00001946"/>
    </source>
</evidence>
<dbReference type="SUPFAM" id="SSF48576">
    <property type="entry name" value="Terpenoid synthases"/>
    <property type="match status" value="1"/>
</dbReference>
<keyword evidence="6" id="KW-0460">Magnesium</keyword>
<reference evidence="14 15" key="1">
    <citation type="journal article" date="2020" name="Nature">
        <title>Six reference-quality genomes reveal evolution of bat adaptations.</title>
        <authorList>
            <person name="Jebb D."/>
            <person name="Huang Z."/>
            <person name="Pippel M."/>
            <person name="Hughes G.M."/>
            <person name="Lavrichenko K."/>
            <person name="Devanna P."/>
            <person name="Winkler S."/>
            <person name="Jermiin L.S."/>
            <person name="Skirmuntt E.C."/>
            <person name="Katzourakis A."/>
            <person name="Burkitt-Gray L."/>
            <person name="Ray D.A."/>
            <person name="Sullivan K.A.M."/>
            <person name="Roscito J.G."/>
            <person name="Kirilenko B.M."/>
            <person name="Davalos L.M."/>
            <person name="Corthals A.P."/>
            <person name="Power M.L."/>
            <person name="Jones G."/>
            <person name="Ransome R.D."/>
            <person name="Dechmann D.K.N."/>
            <person name="Locatelli A.G."/>
            <person name="Puechmaille S.J."/>
            <person name="Fedrigo O."/>
            <person name="Jarvis E.D."/>
            <person name="Hiller M."/>
            <person name="Vernes S.C."/>
            <person name="Myers E.W."/>
            <person name="Teeling E.C."/>
        </authorList>
    </citation>
    <scope>NUCLEOTIDE SEQUENCE [LARGE SCALE GENOMIC DNA]</scope>
    <source>
        <strain evidence="14">MRouAeg1</strain>
        <tissue evidence="14">Muscle</tissue>
    </source>
</reference>
<dbReference type="Proteomes" id="UP000593571">
    <property type="component" value="Unassembled WGS sequence"/>
</dbReference>
<name>A0A7J8BDY4_ROUAE</name>
<evidence type="ECO:0000256" key="11">
    <source>
        <dbReference type="ARBA" id="ARBA00034546"/>
    </source>
</evidence>
<protein>
    <recommendedName>
        <fullName evidence="11">Farnesyl pyrophosphate synthase</fullName>
    </recommendedName>
    <alternativeName>
        <fullName evidence="10">(2E,6E)-farnesyl diphosphate synthase</fullName>
    </alternativeName>
    <alternativeName>
        <fullName evidence="9">Dimethylallyltranstransferase</fullName>
    </alternativeName>
    <alternativeName>
        <fullName evidence="8">Farnesyl diphosphate synthase</fullName>
    </alternativeName>
    <alternativeName>
        <fullName evidence="7">Geranyltranstransferase</fullName>
    </alternativeName>
</protein>
<dbReference type="Pfam" id="PF00348">
    <property type="entry name" value="polyprenyl_synt"/>
    <property type="match status" value="1"/>
</dbReference>
<evidence type="ECO:0000256" key="12">
    <source>
        <dbReference type="ARBA" id="ARBA00049291"/>
    </source>
</evidence>
<evidence type="ECO:0000256" key="6">
    <source>
        <dbReference type="ARBA" id="ARBA00022842"/>
    </source>
</evidence>
<evidence type="ECO:0000256" key="2">
    <source>
        <dbReference type="ARBA" id="ARBA00004932"/>
    </source>
</evidence>
<evidence type="ECO:0000256" key="8">
    <source>
        <dbReference type="ARBA" id="ARBA00032424"/>
    </source>
</evidence>
<dbReference type="GO" id="GO:0004337">
    <property type="term" value="F:(2E,6E)-farnesyl diphosphate synthase activity"/>
    <property type="evidence" value="ECO:0007669"/>
    <property type="project" value="UniProtKB-EC"/>
</dbReference>
<dbReference type="PANTHER" id="PTHR11525">
    <property type="entry name" value="FARNESYL-PYROPHOSPHATE SYNTHETASE"/>
    <property type="match status" value="1"/>
</dbReference>
<evidence type="ECO:0000256" key="7">
    <source>
        <dbReference type="ARBA" id="ARBA00032380"/>
    </source>
</evidence>
<dbReference type="InterPro" id="IPR033749">
    <property type="entry name" value="Polyprenyl_synt_CS"/>
</dbReference>
<dbReference type="Gene3D" id="1.10.600.10">
    <property type="entry name" value="Farnesyl Diphosphate Synthase"/>
    <property type="match status" value="1"/>
</dbReference>
<evidence type="ECO:0000256" key="4">
    <source>
        <dbReference type="ARBA" id="ARBA00022679"/>
    </source>
</evidence>
<evidence type="ECO:0000256" key="9">
    <source>
        <dbReference type="ARBA" id="ARBA00032448"/>
    </source>
</evidence>
<comment type="caution">
    <text evidence="14">The sequence shown here is derived from an EMBL/GenBank/DDBJ whole genome shotgun (WGS) entry which is preliminary data.</text>
</comment>
<dbReference type="EMBL" id="JACASE010000017">
    <property type="protein sequence ID" value="KAF6396689.1"/>
    <property type="molecule type" value="Genomic_DNA"/>
</dbReference>
<evidence type="ECO:0000256" key="3">
    <source>
        <dbReference type="ARBA" id="ARBA00005035"/>
    </source>
</evidence>
<organism evidence="14 15">
    <name type="scientific">Rousettus aegyptiacus</name>
    <name type="common">Egyptian fruit bat</name>
    <name type="synonym">Pteropus aegyptiacus</name>
    <dbReference type="NCBI Taxonomy" id="9407"/>
    <lineage>
        <taxon>Eukaryota</taxon>
        <taxon>Metazoa</taxon>
        <taxon>Chordata</taxon>
        <taxon>Craniata</taxon>
        <taxon>Vertebrata</taxon>
        <taxon>Euteleostomi</taxon>
        <taxon>Mammalia</taxon>
        <taxon>Eutheria</taxon>
        <taxon>Laurasiatheria</taxon>
        <taxon>Chiroptera</taxon>
        <taxon>Yinpterochiroptera</taxon>
        <taxon>Pteropodoidea</taxon>
        <taxon>Pteropodidae</taxon>
        <taxon>Rousettinae</taxon>
        <taxon>Rousettus</taxon>
    </lineage>
</organism>
<comment type="pathway">
    <text evidence="2">Isoprenoid biosynthesis; geranyl diphosphate biosynthesis; geranyl diphosphate from dimethylallyl diphosphate and isopentenyl diphosphate: step 1/1.</text>
</comment>
<dbReference type="AlphaFoldDB" id="A0A7J8BDY4"/>
<comment type="catalytic activity">
    <reaction evidence="13">
        <text>isopentenyl diphosphate + (2E)-geranyl diphosphate = (2E,6E)-farnesyl diphosphate + diphosphate</text>
        <dbReference type="Rhea" id="RHEA:19361"/>
        <dbReference type="ChEBI" id="CHEBI:33019"/>
        <dbReference type="ChEBI" id="CHEBI:58057"/>
        <dbReference type="ChEBI" id="CHEBI:128769"/>
        <dbReference type="ChEBI" id="CHEBI:175763"/>
        <dbReference type="EC" id="2.5.1.10"/>
    </reaction>
</comment>
<comment type="catalytic activity">
    <reaction evidence="12">
        <text>isopentenyl diphosphate + dimethylallyl diphosphate = (2E)-geranyl diphosphate + diphosphate</text>
        <dbReference type="Rhea" id="RHEA:22408"/>
        <dbReference type="ChEBI" id="CHEBI:33019"/>
        <dbReference type="ChEBI" id="CHEBI:57623"/>
        <dbReference type="ChEBI" id="CHEBI:58057"/>
        <dbReference type="ChEBI" id="CHEBI:128769"/>
        <dbReference type="EC" id="2.5.1.1"/>
    </reaction>
</comment>
<evidence type="ECO:0000313" key="15">
    <source>
        <dbReference type="Proteomes" id="UP000593571"/>
    </source>
</evidence>
<keyword evidence="4" id="KW-0808">Transferase</keyword>
<dbReference type="GO" id="GO:0045337">
    <property type="term" value="P:farnesyl diphosphate biosynthetic process"/>
    <property type="evidence" value="ECO:0007669"/>
    <property type="project" value="TreeGrafter"/>
</dbReference>
<evidence type="ECO:0000313" key="14">
    <source>
        <dbReference type="EMBL" id="KAF6396689.1"/>
    </source>
</evidence>
<comment type="cofactor">
    <cofactor evidence="1">
        <name>Mg(2+)</name>
        <dbReference type="ChEBI" id="CHEBI:18420"/>
    </cofactor>
</comment>
<keyword evidence="5" id="KW-0479">Metal-binding</keyword>
<dbReference type="GO" id="GO:0004161">
    <property type="term" value="F:dimethylallyltranstransferase activity"/>
    <property type="evidence" value="ECO:0007669"/>
    <property type="project" value="UniProtKB-EC"/>
</dbReference>
<dbReference type="PANTHER" id="PTHR11525:SF0">
    <property type="entry name" value="FARNESYL PYROPHOSPHATE SYNTHASE"/>
    <property type="match status" value="1"/>
</dbReference>
<sequence>MYMAGIDGEKEHATAKKILMELGEFFQIQDDYLDLFGDSSVTGKVGTDIQDNKCSWLVVQCLQRASPEQRQVLQENYGQKEAEKVARVKALYEEMGLPAVFAQYEEDSYHRIRALIEDLGPPLPPAIFLDVAHKFYKRRK</sequence>
<evidence type="ECO:0000256" key="13">
    <source>
        <dbReference type="ARBA" id="ARBA00049399"/>
    </source>
</evidence>
<gene>
    <name evidence="14" type="ORF">HJG63_005074</name>
</gene>
<dbReference type="GO" id="GO:0046872">
    <property type="term" value="F:metal ion binding"/>
    <property type="evidence" value="ECO:0007669"/>
    <property type="project" value="UniProtKB-KW"/>
</dbReference>
<evidence type="ECO:0000256" key="10">
    <source>
        <dbReference type="ARBA" id="ARBA00032873"/>
    </source>
</evidence>
<proteinExistence type="predicted"/>
<evidence type="ECO:0000256" key="5">
    <source>
        <dbReference type="ARBA" id="ARBA00022723"/>
    </source>
</evidence>
<dbReference type="InterPro" id="IPR008949">
    <property type="entry name" value="Isoprenoid_synthase_dom_sf"/>
</dbReference>
<dbReference type="InterPro" id="IPR000092">
    <property type="entry name" value="Polyprenyl_synt"/>
</dbReference>